<feature type="repeat" description="ANK" evidence="1">
    <location>
        <begin position="401"/>
        <end position="436"/>
    </location>
</feature>
<dbReference type="EMBL" id="CADCXV010000684">
    <property type="protein sequence ID" value="CAB0032628.1"/>
    <property type="molecule type" value="Genomic_DNA"/>
</dbReference>
<reference evidence="3 4" key="1">
    <citation type="submission" date="2020-02" db="EMBL/GenBank/DDBJ databases">
        <authorList>
            <person name="Ferguson B K."/>
        </authorList>
    </citation>
    <scope>NUCLEOTIDE SEQUENCE [LARGE SCALE GENOMIC DNA]</scope>
</reference>
<dbReference type="InterPro" id="IPR036770">
    <property type="entry name" value="Ankyrin_rpt-contain_sf"/>
</dbReference>
<evidence type="ECO:0000313" key="3">
    <source>
        <dbReference type="EMBL" id="CAB0032628.1"/>
    </source>
</evidence>
<sequence>MSDSDVSEFGEGAARSSQARFRSRRQIDRQSRSAIVIFLVINKKIIKNEGSSRKRDEVRIQGNKARTTSTYDTSPGRQLFVKFIASTGYKYEPEVDENGSPVTRRTTPIHHAAKYKCYQLMDHLFKIYNRFDVNYIDESGYTHFHVACQSDCDDVVTKFLDFGQDPNCICRETGDTPLHLALKFGWKKIVKILLKRDANPFVTNKAGFTPLHISCMDLHNALGLTKMLFELSNVKYDSMHVNVQDYWGRTPLHYALSCSHEILEIFRLLLENGANANLADEEGWTPLHYICKKDNFYYEDWKIFFKINEDHNQTVDVNVRDKKGQTPLHYASERRIAEFVEILLENGANPNLANAEGLTPLHLICDKHNFFHDSNDDIMELFFKINDERHQTVEVNAVNNSGQTPLHLALGCEDINSKKVVELLLRRGADPNAANAKGSTPLHLMFFREELLPSSRRAADRPETRRPKILLLLLLQARIRMNRTHEAYCVYVYVLRLCESRNEYAHIATRWEIRPRYCSNSSRATSRDLVYVHPRDLWLVYGNEWRCEVLLNSISKKTQNTYSIHHSDLTSIRCHRKLDWNSSNQWWQARRVWYDHVPSLCVYLGYFSFQMICDKSHIRRVCSDYVLHLCDAQEWTLALYAAYITTAAPRPRERREAETNEMVNELCQKKKKKKIKN</sequence>
<dbReference type="Pfam" id="PF13857">
    <property type="entry name" value="Ank_5"/>
    <property type="match status" value="1"/>
</dbReference>
<dbReference type="PANTHER" id="PTHR24121">
    <property type="entry name" value="NO MECHANORECEPTOR POTENTIAL C, ISOFORM D-RELATED"/>
    <property type="match status" value="1"/>
</dbReference>
<evidence type="ECO:0000313" key="4">
    <source>
        <dbReference type="Proteomes" id="UP000479190"/>
    </source>
</evidence>
<accession>A0A6H5IBK1</accession>
<dbReference type="PRINTS" id="PR01415">
    <property type="entry name" value="ANKYRIN"/>
</dbReference>
<dbReference type="PANTHER" id="PTHR24121:SF23">
    <property type="entry name" value="NO MECHANORECEPTOR POTENTIAL C, ISOFORM H"/>
    <property type="match status" value="1"/>
</dbReference>
<gene>
    <name evidence="3" type="ORF">TBRA_LOCUS4558</name>
</gene>
<dbReference type="Gene3D" id="1.25.40.20">
    <property type="entry name" value="Ankyrin repeat-containing domain"/>
    <property type="match status" value="3"/>
</dbReference>
<protein>
    <submittedName>
        <fullName evidence="3">Uncharacterized protein</fullName>
    </submittedName>
</protein>
<feature type="non-terminal residue" evidence="3">
    <location>
        <position position="677"/>
    </location>
</feature>
<dbReference type="PROSITE" id="PS50088">
    <property type="entry name" value="ANK_REPEAT"/>
    <property type="match status" value="4"/>
</dbReference>
<name>A0A6H5IBK1_9HYME</name>
<dbReference type="SMART" id="SM00248">
    <property type="entry name" value="ANK"/>
    <property type="match status" value="8"/>
</dbReference>
<proteinExistence type="predicted"/>
<dbReference type="OrthoDB" id="10251692at2759"/>
<feature type="repeat" description="ANK" evidence="1">
    <location>
        <begin position="173"/>
        <end position="205"/>
    </location>
</feature>
<feature type="region of interest" description="Disordered" evidence="2">
    <location>
        <begin position="1"/>
        <end position="25"/>
    </location>
</feature>
<dbReference type="PROSITE" id="PS50297">
    <property type="entry name" value="ANK_REP_REGION"/>
    <property type="match status" value="4"/>
</dbReference>
<evidence type="ECO:0000256" key="1">
    <source>
        <dbReference type="PROSITE-ProRule" id="PRU00023"/>
    </source>
</evidence>
<keyword evidence="1" id="KW-0040">ANK repeat</keyword>
<organism evidence="3 4">
    <name type="scientific">Trichogramma brassicae</name>
    <dbReference type="NCBI Taxonomy" id="86971"/>
    <lineage>
        <taxon>Eukaryota</taxon>
        <taxon>Metazoa</taxon>
        <taxon>Ecdysozoa</taxon>
        <taxon>Arthropoda</taxon>
        <taxon>Hexapoda</taxon>
        <taxon>Insecta</taxon>
        <taxon>Pterygota</taxon>
        <taxon>Neoptera</taxon>
        <taxon>Endopterygota</taxon>
        <taxon>Hymenoptera</taxon>
        <taxon>Apocrita</taxon>
        <taxon>Proctotrupomorpha</taxon>
        <taxon>Chalcidoidea</taxon>
        <taxon>Trichogrammatidae</taxon>
        <taxon>Trichogramma</taxon>
    </lineage>
</organism>
<dbReference type="Pfam" id="PF00023">
    <property type="entry name" value="Ank"/>
    <property type="match status" value="1"/>
</dbReference>
<dbReference type="InterPro" id="IPR002110">
    <property type="entry name" value="Ankyrin_rpt"/>
</dbReference>
<dbReference type="SUPFAM" id="SSF48403">
    <property type="entry name" value="Ankyrin repeat"/>
    <property type="match status" value="1"/>
</dbReference>
<keyword evidence="4" id="KW-1185">Reference proteome</keyword>
<dbReference type="Pfam" id="PF12796">
    <property type="entry name" value="Ank_2"/>
    <property type="match status" value="2"/>
</dbReference>
<feature type="repeat" description="ANK" evidence="1">
    <location>
        <begin position="247"/>
        <end position="281"/>
    </location>
</feature>
<evidence type="ECO:0000256" key="2">
    <source>
        <dbReference type="SAM" id="MobiDB-lite"/>
    </source>
</evidence>
<dbReference type="Proteomes" id="UP000479190">
    <property type="component" value="Unassembled WGS sequence"/>
</dbReference>
<feature type="repeat" description="ANK" evidence="1">
    <location>
        <begin position="323"/>
        <end position="355"/>
    </location>
</feature>
<dbReference type="AlphaFoldDB" id="A0A6H5IBK1"/>